<feature type="transmembrane region" description="Helical" evidence="5">
    <location>
        <begin position="41"/>
        <end position="59"/>
    </location>
</feature>
<feature type="transmembrane region" description="Helical" evidence="5">
    <location>
        <begin position="71"/>
        <end position="89"/>
    </location>
</feature>
<organism evidence="7 8">
    <name type="scientific">Corallincola platygyrae</name>
    <dbReference type="NCBI Taxonomy" id="1193278"/>
    <lineage>
        <taxon>Bacteria</taxon>
        <taxon>Pseudomonadati</taxon>
        <taxon>Pseudomonadota</taxon>
        <taxon>Gammaproteobacteria</taxon>
        <taxon>Alteromonadales</taxon>
        <taxon>Psychromonadaceae</taxon>
        <taxon>Corallincola</taxon>
    </lineage>
</organism>
<feature type="transmembrane region" description="Helical" evidence="5">
    <location>
        <begin position="101"/>
        <end position="119"/>
    </location>
</feature>
<reference evidence="8" key="1">
    <citation type="journal article" date="2019" name="Int. J. Syst. Evol. Microbiol.">
        <title>The Global Catalogue of Microorganisms (GCM) 10K type strain sequencing project: providing services to taxonomists for standard genome sequencing and annotation.</title>
        <authorList>
            <consortium name="The Broad Institute Genomics Platform"/>
            <consortium name="The Broad Institute Genome Sequencing Center for Infectious Disease"/>
            <person name="Wu L."/>
            <person name="Ma J."/>
        </authorList>
    </citation>
    <scope>NUCLEOTIDE SEQUENCE [LARGE SCALE GENOMIC DNA]</scope>
    <source>
        <strain evidence="8">CGMCC 1.10992</strain>
    </source>
</reference>
<feature type="transmembrane region" description="Helical" evidence="5">
    <location>
        <begin position="125"/>
        <end position="141"/>
    </location>
</feature>
<keyword evidence="7" id="KW-0436">Ligase</keyword>
<feature type="transmembrane region" description="Helical" evidence="5">
    <location>
        <begin position="255"/>
        <end position="274"/>
    </location>
</feature>
<feature type="transmembrane region" description="Helical" evidence="5">
    <location>
        <begin position="286"/>
        <end position="303"/>
    </location>
</feature>
<keyword evidence="4 5" id="KW-0472">Membrane</keyword>
<proteinExistence type="predicted"/>
<dbReference type="InterPro" id="IPR051533">
    <property type="entry name" value="WaaL-like"/>
</dbReference>
<sequence length="336" mass="36854">MTSGHTEALFEVDKNLRSLAYLAPVAAMPLLCLAPSLARKLAVCLPLAAICAGVVAIYQKLGLDIERAHGGTHPILFADMTLMLVALSWGTRAFWPLTGKLKNLLLIASTLLGIIAIVFSGSRGSWIALPVLGLIALHHQWRGQPKRFTLAVVIMIAVTPTLYLVPQVKQRVDVAVTQASDFYAGKDFGSSVAARLNVWHITAQQMLPKAPWTGFGYQGFKPELKAMAKSGEINRRFNWISHPHNEVLHLWVEQGLVGLSLMLSIWVLAYRSIVRTARQNEHADSVILSLRFLVGGLAVYGLTDTMTGNLITHTFFAGMLVWISRMAIDAEGKPNR</sequence>
<feature type="transmembrane region" description="Helical" evidence="5">
    <location>
        <begin position="18"/>
        <end position="34"/>
    </location>
</feature>
<evidence type="ECO:0000256" key="4">
    <source>
        <dbReference type="ARBA" id="ARBA00023136"/>
    </source>
</evidence>
<dbReference type="PANTHER" id="PTHR37422">
    <property type="entry name" value="TEICHURONIC ACID BIOSYNTHESIS PROTEIN TUAE"/>
    <property type="match status" value="1"/>
</dbReference>
<evidence type="ECO:0000256" key="5">
    <source>
        <dbReference type="SAM" id="Phobius"/>
    </source>
</evidence>
<dbReference type="PANTHER" id="PTHR37422:SF17">
    <property type="entry name" value="O-ANTIGEN LIGASE"/>
    <property type="match status" value="1"/>
</dbReference>
<dbReference type="InterPro" id="IPR007016">
    <property type="entry name" value="O-antigen_ligase-rel_domated"/>
</dbReference>
<comment type="caution">
    <text evidence="7">The sequence shown here is derived from an EMBL/GenBank/DDBJ whole genome shotgun (WGS) entry which is preliminary data.</text>
</comment>
<dbReference type="GO" id="GO:0016874">
    <property type="term" value="F:ligase activity"/>
    <property type="evidence" value="ECO:0007669"/>
    <property type="project" value="UniProtKB-KW"/>
</dbReference>
<dbReference type="EMBL" id="JBHUHT010000010">
    <property type="protein sequence ID" value="MFD2095932.1"/>
    <property type="molecule type" value="Genomic_DNA"/>
</dbReference>
<protein>
    <submittedName>
        <fullName evidence="7">O-antigen ligase family protein</fullName>
    </submittedName>
</protein>
<evidence type="ECO:0000313" key="8">
    <source>
        <dbReference type="Proteomes" id="UP001597380"/>
    </source>
</evidence>
<dbReference type="RefSeq" id="WP_345340669.1">
    <property type="nucleotide sequence ID" value="NZ_BAABLI010000016.1"/>
</dbReference>
<keyword evidence="2 5" id="KW-0812">Transmembrane</keyword>
<evidence type="ECO:0000259" key="6">
    <source>
        <dbReference type="Pfam" id="PF04932"/>
    </source>
</evidence>
<evidence type="ECO:0000313" key="7">
    <source>
        <dbReference type="EMBL" id="MFD2095932.1"/>
    </source>
</evidence>
<evidence type="ECO:0000256" key="1">
    <source>
        <dbReference type="ARBA" id="ARBA00004141"/>
    </source>
</evidence>
<dbReference type="Proteomes" id="UP001597380">
    <property type="component" value="Unassembled WGS sequence"/>
</dbReference>
<dbReference type="Pfam" id="PF04932">
    <property type="entry name" value="Wzy_C"/>
    <property type="match status" value="1"/>
</dbReference>
<name>A0ABW4XK56_9GAMM</name>
<keyword evidence="3 5" id="KW-1133">Transmembrane helix</keyword>
<feature type="transmembrane region" description="Helical" evidence="5">
    <location>
        <begin position="148"/>
        <end position="165"/>
    </location>
</feature>
<evidence type="ECO:0000256" key="3">
    <source>
        <dbReference type="ARBA" id="ARBA00022989"/>
    </source>
</evidence>
<accession>A0ABW4XK56</accession>
<evidence type="ECO:0000256" key="2">
    <source>
        <dbReference type="ARBA" id="ARBA00022692"/>
    </source>
</evidence>
<feature type="domain" description="O-antigen ligase-related" evidence="6">
    <location>
        <begin position="109"/>
        <end position="262"/>
    </location>
</feature>
<keyword evidence="8" id="KW-1185">Reference proteome</keyword>
<gene>
    <name evidence="7" type="ORF">ACFSJ3_08055</name>
</gene>
<comment type="subcellular location">
    <subcellularLocation>
        <location evidence="1">Membrane</location>
        <topology evidence="1">Multi-pass membrane protein</topology>
    </subcellularLocation>
</comment>